<protein>
    <submittedName>
        <fullName evidence="1">Uncharacterized protein</fullName>
    </submittedName>
</protein>
<organism evidence="1 2">
    <name type="scientific">Parelaphostrongylus tenuis</name>
    <name type="common">Meningeal worm</name>
    <dbReference type="NCBI Taxonomy" id="148309"/>
    <lineage>
        <taxon>Eukaryota</taxon>
        <taxon>Metazoa</taxon>
        <taxon>Ecdysozoa</taxon>
        <taxon>Nematoda</taxon>
        <taxon>Chromadorea</taxon>
        <taxon>Rhabditida</taxon>
        <taxon>Rhabditina</taxon>
        <taxon>Rhabditomorpha</taxon>
        <taxon>Strongyloidea</taxon>
        <taxon>Metastrongylidae</taxon>
        <taxon>Parelaphostrongylus</taxon>
    </lineage>
</organism>
<accession>A0AAD5WGT1</accession>
<dbReference type="AlphaFoldDB" id="A0AAD5WGT1"/>
<sequence length="155" mass="16817">MEEISFSFFEALENHGRAAFLPDPVISIISGQLTVSITYEPLKCQGIALKLDEMVPGVMDKLPHCIIFGNTVTALCTAVPAAPPPPNNMCDLDKNQNIVTVPSEHISISGASKTTNVVMANWSREMWQNVVNRAVRMLPSGPFGSHFFPAFASVS</sequence>
<comment type="caution">
    <text evidence="1">The sequence shown here is derived from an EMBL/GenBank/DDBJ whole genome shotgun (WGS) entry which is preliminary data.</text>
</comment>
<evidence type="ECO:0000313" key="1">
    <source>
        <dbReference type="EMBL" id="KAJ1369395.1"/>
    </source>
</evidence>
<dbReference type="Proteomes" id="UP001196413">
    <property type="component" value="Unassembled WGS sequence"/>
</dbReference>
<reference evidence="1" key="1">
    <citation type="submission" date="2021-06" db="EMBL/GenBank/DDBJ databases">
        <title>Parelaphostrongylus tenuis whole genome reference sequence.</title>
        <authorList>
            <person name="Garwood T.J."/>
            <person name="Larsen P.A."/>
            <person name="Fountain-Jones N.M."/>
            <person name="Garbe J.R."/>
            <person name="Macchietto M.G."/>
            <person name="Kania S.A."/>
            <person name="Gerhold R.W."/>
            <person name="Richards J.E."/>
            <person name="Wolf T.M."/>
        </authorList>
    </citation>
    <scope>NUCLEOTIDE SEQUENCE</scope>
    <source>
        <strain evidence="1">MNPRO001-30</strain>
        <tissue evidence="1">Meninges</tissue>
    </source>
</reference>
<gene>
    <name evidence="1" type="ORF">KIN20_030837</name>
</gene>
<dbReference type="EMBL" id="JAHQIW010006531">
    <property type="protein sequence ID" value="KAJ1369395.1"/>
    <property type="molecule type" value="Genomic_DNA"/>
</dbReference>
<keyword evidence="2" id="KW-1185">Reference proteome</keyword>
<proteinExistence type="predicted"/>
<evidence type="ECO:0000313" key="2">
    <source>
        <dbReference type="Proteomes" id="UP001196413"/>
    </source>
</evidence>
<name>A0AAD5WGT1_PARTN</name>